<organism evidence="1 2">
    <name type="scientific">Volvox africanus</name>
    <dbReference type="NCBI Taxonomy" id="51714"/>
    <lineage>
        <taxon>Eukaryota</taxon>
        <taxon>Viridiplantae</taxon>
        <taxon>Chlorophyta</taxon>
        <taxon>core chlorophytes</taxon>
        <taxon>Chlorophyceae</taxon>
        <taxon>CS clade</taxon>
        <taxon>Chlamydomonadales</taxon>
        <taxon>Volvocaceae</taxon>
        <taxon>Volvox</taxon>
    </lineage>
</organism>
<reference evidence="1" key="1">
    <citation type="journal article" date="2021" name="Proc. Natl. Acad. Sci. U.S.A.">
        <title>Three genomes in the algal genus Volvox reveal the fate of a haploid sex-determining region after a transition to homothallism.</title>
        <authorList>
            <person name="Yamamoto K."/>
            <person name="Hamaji T."/>
            <person name="Kawai-Toyooka H."/>
            <person name="Matsuzaki R."/>
            <person name="Takahashi F."/>
            <person name="Nishimura Y."/>
            <person name="Kawachi M."/>
            <person name="Noguchi H."/>
            <person name="Minakuchi Y."/>
            <person name="Umen J.G."/>
            <person name="Toyoda A."/>
            <person name="Nozaki H."/>
        </authorList>
    </citation>
    <scope>NUCLEOTIDE SEQUENCE</scope>
    <source>
        <strain evidence="1">NIES-3780</strain>
    </source>
</reference>
<dbReference type="AlphaFoldDB" id="A0A8J4BUK3"/>
<comment type="caution">
    <text evidence="1">The sequence shown here is derived from an EMBL/GenBank/DDBJ whole genome shotgun (WGS) entry which is preliminary data.</text>
</comment>
<sequence>MITKEKAVAAICAVTYGAERDSLMAFVYQQHEEQLHRWGIEESDGDTAIVSFVRYLAAVAGEEAAGAGPSSLQAGGSAVAGHWSTVPAAAGWSSSRWRAPPKYQLFWQALLELDITAGSFLNLPSNVYLLGRDWWGSSLLVRHCYRGLFDRMMELLHSSHGNRRFRFLITGTPGIGKSFFVVVLMGWLVQEMGVSTFLVEYQAGRYLFKREGTNMKVEVGSITDFKEELEDPSTWCQAQFLPHGPNTNQDSSSPCQLKAGLIMPT</sequence>
<evidence type="ECO:0000313" key="2">
    <source>
        <dbReference type="Proteomes" id="UP000747399"/>
    </source>
</evidence>
<proteinExistence type="predicted"/>
<gene>
    <name evidence="1" type="ORF">Vafri_22010</name>
</gene>
<evidence type="ECO:0000313" key="1">
    <source>
        <dbReference type="EMBL" id="GIL68811.1"/>
    </source>
</evidence>
<name>A0A8J4BUK3_9CHLO</name>
<dbReference type="EMBL" id="BNCO01000130">
    <property type="protein sequence ID" value="GIL68811.1"/>
    <property type="molecule type" value="Genomic_DNA"/>
</dbReference>
<dbReference type="Proteomes" id="UP000747399">
    <property type="component" value="Unassembled WGS sequence"/>
</dbReference>
<accession>A0A8J4BUK3</accession>
<keyword evidence="2" id="KW-1185">Reference proteome</keyword>
<protein>
    <submittedName>
        <fullName evidence="1">Uncharacterized protein</fullName>
    </submittedName>
</protein>